<evidence type="ECO:0000313" key="3">
    <source>
        <dbReference type="EMBL" id="OHA02726.1"/>
    </source>
</evidence>
<organism evidence="3 4">
    <name type="scientific">Candidatus Sungbacteria bacterium RIFCSPHIGHO2_02_FULL_52_23</name>
    <dbReference type="NCBI Taxonomy" id="1802274"/>
    <lineage>
        <taxon>Bacteria</taxon>
        <taxon>Candidatus Sungiibacteriota</taxon>
    </lineage>
</organism>
<name>A0A1G2KTJ4_9BACT</name>
<evidence type="ECO:0000259" key="2">
    <source>
        <dbReference type="Pfam" id="PF01370"/>
    </source>
</evidence>
<dbReference type="PANTHER" id="PTHR43000">
    <property type="entry name" value="DTDP-D-GLUCOSE 4,6-DEHYDRATASE-RELATED"/>
    <property type="match status" value="1"/>
</dbReference>
<comment type="similarity">
    <text evidence="1">Belongs to the NAD(P)-dependent epimerase/dehydratase family.</text>
</comment>
<feature type="domain" description="NAD-dependent epimerase/dehydratase" evidence="2">
    <location>
        <begin position="6"/>
        <end position="242"/>
    </location>
</feature>
<dbReference type="Gene3D" id="3.40.50.720">
    <property type="entry name" value="NAD(P)-binding Rossmann-like Domain"/>
    <property type="match status" value="1"/>
</dbReference>
<dbReference type="EMBL" id="MHQM01000039">
    <property type="protein sequence ID" value="OHA02726.1"/>
    <property type="molecule type" value="Genomic_DNA"/>
</dbReference>
<dbReference type="AlphaFoldDB" id="A0A1G2KTJ4"/>
<dbReference type="Pfam" id="PF01370">
    <property type="entry name" value="Epimerase"/>
    <property type="match status" value="1"/>
</dbReference>
<protein>
    <recommendedName>
        <fullName evidence="2">NAD-dependent epimerase/dehydratase domain-containing protein</fullName>
    </recommendedName>
</protein>
<comment type="caution">
    <text evidence="3">The sequence shown here is derived from an EMBL/GenBank/DDBJ whole genome shotgun (WGS) entry which is preliminary data.</text>
</comment>
<sequence length="312" mass="34499">MNKKTILVTGALGHIGSRLIRDISRTAAGRIILLDNMESQRYVSLFDLPGDLGYRFLEADIRTSDFGTILSEYQIGAVVHLAALTDAANSAGRATEVMDVNLDGLKRVAEACRAADIPLFFPSTTSVYGSQAERVDETCTELKPQSPYAESKLAAEQYLAGQKANGLRFVVCRLGTIFGWSHGMRFHTAVNKFTWQAINGTPLTVWKTAWRQKRPYLDLGDCVSAINFILERDLFDGEIYNIVTENHTVEEIVGAIKAFIPSLQVSYVDSPIMNQLSYDVDDAKIRAKGFIPHGDLHKGIGDTVAKLKEIMH</sequence>
<dbReference type="CDD" id="cd08946">
    <property type="entry name" value="SDR_e"/>
    <property type="match status" value="1"/>
</dbReference>
<dbReference type="SUPFAM" id="SSF51735">
    <property type="entry name" value="NAD(P)-binding Rossmann-fold domains"/>
    <property type="match status" value="1"/>
</dbReference>
<evidence type="ECO:0000256" key="1">
    <source>
        <dbReference type="ARBA" id="ARBA00007637"/>
    </source>
</evidence>
<gene>
    <name evidence="3" type="ORF">A3J58_02590</name>
</gene>
<dbReference type="InterPro" id="IPR001509">
    <property type="entry name" value="Epimerase_deHydtase"/>
</dbReference>
<accession>A0A1G2KTJ4</accession>
<proteinExistence type="inferred from homology"/>
<dbReference type="STRING" id="1802274.A3J58_02590"/>
<reference evidence="3 4" key="1">
    <citation type="journal article" date="2016" name="Nat. Commun.">
        <title>Thousands of microbial genomes shed light on interconnected biogeochemical processes in an aquifer system.</title>
        <authorList>
            <person name="Anantharaman K."/>
            <person name="Brown C.T."/>
            <person name="Hug L.A."/>
            <person name="Sharon I."/>
            <person name="Castelle C.J."/>
            <person name="Probst A.J."/>
            <person name="Thomas B.C."/>
            <person name="Singh A."/>
            <person name="Wilkins M.J."/>
            <person name="Karaoz U."/>
            <person name="Brodie E.L."/>
            <person name="Williams K.H."/>
            <person name="Hubbard S.S."/>
            <person name="Banfield J.F."/>
        </authorList>
    </citation>
    <scope>NUCLEOTIDE SEQUENCE [LARGE SCALE GENOMIC DNA]</scope>
</reference>
<dbReference type="InterPro" id="IPR036291">
    <property type="entry name" value="NAD(P)-bd_dom_sf"/>
</dbReference>
<evidence type="ECO:0000313" key="4">
    <source>
        <dbReference type="Proteomes" id="UP000178510"/>
    </source>
</evidence>
<dbReference type="Proteomes" id="UP000178510">
    <property type="component" value="Unassembled WGS sequence"/>
</dbReference>